<reference evidence="2" key="1">
    <citation type="journal article" date="2022" name="Int. J. Syst. Evol. Microbiol.">
        <title>Anaeromyxobacter oryzae sp. nov., Anaeromyxobacter diazotrophicus sp. nov. and Anaeromyxobacter paludicola sp. nov., isolated from paddy soils.</title>
        <authorList>
            <person name="Itoh H."/>
            <person name="Xu Z."/>
            <person name="Mise K."/>
            <person name="Masuda Y."/>
            <person name="Ushijima N."/>
            <person name="Hayakawa C."/>
            <person name="Shiratori Y."/>
            <person name="Senoo K."/>
        </authorList>
    </citation>
    <scope>NUCLEOTIDE SEQUENCE [LARGE SCALE GENOMIC DNA]</scope>
    <source>
        <strain evidence="2">Red232</strain>
    </source>
</reference>
<sequence>MGLPGAGHPVHARDDLDDGHDELEADLRALLSRPAAPLPPLAAERARRLADAALRHGLAHELVRRFPPPGPDADLAALRARVERNVLARRIQDARLRAALDEALAALAARGIVPVALKGPILAERAYADPALRESGDLDLLVDPAELDHALAALAARGWCPERGEFVFSDAYARRHHHHVHLGRPGGPDVEVHFRANVGFGAVLEAAPLLGRARDHRTASGAAVRVLAPEDELIFLAIHSARHLHERLGWLLDLLLLLEAGPPVDGAEVAARARAWGASRALAFTAAALAELGAPLPEGLPRSPGATRLRVAEALRQRALARAGVARDRVFWAWGMAFEAVLADRATVAAARLAHHGVWTVRRNTHRLLHRLSRRP</sequence>
<dbReference type="EMBL" id="AP025591">
    <property type="protein sequence ID" value="BDG05288.1"/>
    <property type="molecule type" value="Genomic_DNA"/>
</dbReference>
<evidence type="ECO:0000313" key="2">
    <source>
        <dbReference type="Proteomes" id="UP001162891"/>
    </source>
</evidence>
<proteinExistence type="predicted"/>
<dbReference type="Pfam" id="PF14907">
    <property type="entry name" value="NTP_transf_5"/>
    <property type="match status" value="1"/>
</dbReference>
<name>A0ABN6MWJ6_9BACT</name>
<evidence type="ECO:0000313" key="1">
    <source>
        <dbReference type="EMBL" id="BDG05288.1"/>
    </source>
</evidence>
<dbReference type="Proteomes" id="UP001162891">
    <property type="component" value="Chromosome"/>
</dbReference>
<dbReference type="Gene3D" id="3.30.460.40">
    <property type="match status" value="1"/>
</dbReference>
<keyword evidence="2" id="KW-1185">Reference proteome</keyword>
<protein>
    <recommendedName>
        <fullName evidence="3">Nucleotidyltransferase family protein</fullName>
    </recommendedName>
</protein>
<accession>A0ABN6MWJ6</accession>
<evidence type="ECO:0008006" key="3">
    <source>
        <dbReference type="Google" id="ProtNLM"/>
    </source>
</evidence>
<organism evidence="1 2">
    <name type="scientific">Anaeromyxobacter oryzae</name>
    <dbReference type="NCBI Taxonomy" id="2918170"/>
    <lineage>
        <taxon>Bacteria</taxon>
        <taxon>Pseudomonadati</taxon>
        <taxon>Myxococcota</taxon>
        <taxon>Myxococcia</taxon>
        <taxon>Myxococcales</taxon>
        <taxon>Cystobacterineae</taxon>
        <taxon>Anaeromyxobacteraceae</taxon>
        <taxon>Anaeromyxobacter</taxon>
    </lineage>
</organism>
<gene>
    <name evidence="1" type="ORF">AMOR_42840</name>
</gene>
<dbReference type="InterPro" id="IPR039498">
    <property type="entry name" value="NTP_transf_5"/>
</dbReference>